<dbReference type="AlphaFoldDB" id="A0A5N6NHH6"/>
<accession>A0A5N6NHH6</accession>
<keyword evidence="3" id="KW-1185">Reference proteome</keyword>
<feature type="region of interest" description="Disordered" evidence="1">
    <location>
        <begin position="1"/>
        <end position="22"/>
    </location>
</feature>
<dbReference type="InterPro" id="IPR044792">
    <property type="entry name" value="TAR1"/>
</dbReference>
<reference evidence="2 3" key="1">
    <citation type="submission" date="2019-05" db="EMBL/GenBank/DDBJ databases">
        <title>Mikania micrantha, genome provides insights into the molecular mechanism of rapid growth.</title>
        <authorList>
            <person name="Liu B."/>
        </authorList>
    </citation>
    <scope>NUCLEOTIDE SEQUENCE [LARGE SCALE GENOMIC DNA]</scope>
    <source>
        <strain evidence="2">NLD-2019</strain>
        <tissue evidence="2">Leaf</tissue>
    </source>
</reference>
<dbReference type="PANTHER" id="PTHR47188:SF1">
    <property type="entry name" value="PROTEIN TAR1"/>
    <property type="match status" value="1"/>
</dbReference>
<dbReference type="Proteomes" id="UP000326396">
    <property type="component" value="Linkage Group LG19"/>
</dbReference>
<dbReference type="GO" id="GO:0043457">
    <property type="term" value="P:regulation of cellular respiration"/>
    <property type="evidence" value="ECO:0007669"/>
    <property type="project" value="InterPro"/>
</dbReference>
<evidence type="ECO:0000256" key="1">
    <source>
        <dbReference type="SAM" id="MobiDB-lite"/>
    </source>
</evidence>
<dbReference type="EMBL" id="SZYD01000011">
    <property type="protein sequence ID" value="KAD4887873.1"/>
    <property type="molecule type" value="Genomic_DNA"/>
</dbReference>
<proteinExistence type="predicted"/>
<evidence type="ECO:0000313" key="3">
    <source>
        <dbReference type="Proteomes" id="UP000326396"/>
    </source>
</evidence>
<gene>
    <name evidence="2" type="ORF">E3N88_19944</name>
</gene>
<dbReference type="PANTHER" id="PTHR47188">
    <property type="entry name" value="PROTEIN TAR1"/>
    <property type="match status" value="1"/>
</dbReference>
<dbReference type="OrthoDB" id="1731064at2759"/>
<comment type="caution">
    <text evidence="2">The sequence shown here is derived from an EMBL/GenBank/DDBJ whole genome shotgun (WGS) entry which is preliminary data.</text>
</comment>
<name>A0A5N6NHH6_9ASTR</name>
<organism evidence="2 3">
    <name type="scientific">Mikania micrantha</name>
    <name type="common">bitter vine</name>
    <dbReference type="NCBI Taxonomy" id="192012"/>
    <lineage>
        <taxon>Eukaryota</taxon>
        <taxon>Viridiplantae</taxon>
        <taxon>Streptophyta</taxon>
        <taxon>Embryophyta</taxon>
        <taxon>Tracheophyta</taxon>
        <taxon>Spermatophyta</taxon>
        <taxon>Magnoliopsida</taxon>
        <taxon>eudicotyledons</taxon>
        <taxon>Gunneridae</taxon>
        <taxon>Pentapetalae</taxon>
        <taxon>asterids</taxon>
        <taxon>campanulids</taxon>
        <taxon>Asterales</taxon>
        <taxon>Asteraceae</taxon>
        <taxon>Asteroideae</taxon>
        <taxon>Heliantheae alliance</taxon>
        <taxon>Eupatorieae</taxon>
        <taxon>Mikania</taxon>
    </lineage>
</organism>
<sequence>MGFGCHTNPHRSTPRAGQRTDFHRSTFDQDASLAHIRFPPHNFKHSLTLFSKSFSTFPRGTCLLSVSRQYLALDGIYRPIRDAFPNKTTRRQRLVVRQGPGTMGLSPSLAPPSRGLALGLSLRTLLLTTIQMTRSSDFQDGLFPVRSSLLRESLRALKQSSLGRNLRSKTRWFTGFCNSHQVSYFALNFCGLKGHGPSKKLAMGGYLHMAS</sequence>
<evidence type="ECO:0000313" key="2">
    <source>
        <dbReference type="EMBL" id="KAD4887873.1"/>
    </source>
</evidence>
<protein>
    <submittedName>
        <fullName evidence="2">Uncharacterized protein</fullName>
    </submittedName>
</protein>